<dbReference type="AlphaFoldDB" id="A0A3B0ZS33"/>
<sequence>MNSKEIILNSEEIKSSSNNTPQQTAKQKQLKARKKLEDYFDEKELKESIGEFDFLT</sequence>
<dbReference type="NCBIfam" id="NF046101">
    <property type="entry name" value="PA3496_fam"/>
    <property type="match status" value="1"/>
</dbReference>
<feature type="region of interest" description="Disordered" evidence="1">
    <location>
        <begin position="1"/>
        <end position="29"/>
    </location>
</feature>
<proteinExistence type="predicted"/>
<evidence type="ECO:0000313" key="2">
    <source>
        <dbReference type="EMBL" id="VAW90903.1"/>
    </source>
</evidence>
<gene>
    <name evidence="2" type="ORF">MNBD_GAMMA22-213</name>
</gene>
<dbReference type="InterPro" id="IPR058059">
    <property type="entry name" value="PA3496-like"/>
</dbReference>
<accession>A0A3B0ZS33</accession>
<dbReference type="EMBL" id="UOFS01000004">
    <property type="protein sequence ID" value="VAW90903.1"/>
    <property type="molecule type" value="Genomic_DNA"/>
</dbReference>
<name>A0A3B0ZS33_9ZZZZ</name>
<reference evidence="2" key="1">
    <citation type="submission" date="2018-06" db="EMBL/GenBank/DDBJ databases">
        <authorList>
            <person name="Zhirakovskaya E."/>
        </authorList>
    </citation>
    <scope>NUCLEOTIDE SEQUENCE</scope>
</reference>
<evidence type="ECO:0000256" key="1">
    <source>
        <dbReference type="SAM" id="MobiDB-lite"/>
    </source>
</evidence>
<protein>
    <submittedName>
        <fullName evidence="2">Uncharacterized protein</fullName>
    </submittedName>
</protein>
<organism evidence="2">
    <name type="scientific">hydrothermal vent metagenome</name>
    <dbReference type="NCBI Taxonomy" id="652676"/>
    <lineage>
        <taxon>unclassified sequences</taxon>
        <taxon>metagenomes</taxon>
        <taxon>ecological metagenomes</taxon>
    </lineage>
</organism>